<name>A0A109DDM9_9LACO</name>
<dbReference type="AlphaFoldDB" id="A0A109DDM9"/>
<comment type="caution">
    <text evidence="1">The sequence shown here is derived from an EMBL/GenBank/DDBJ whole genome shotgun (WGS) entry which is preliminary data.</text>
</comment>
<organism evidence="1 2">
    <name type="scientific">Lactobacillus crispatus</name>
    <dbReference type="NCBI Taxonomy" id="47770"/>
    <lineage>
        <taxon>Bacteria</taxon>
        <taxon>Bacillati</taxon>
        <taxon>Bacillota</taxon>
        <taxon>Bacilli</taxon>
        <taxon>Lactobacillales</taxon>
        <taxon>Lactobacillaceae</taxon>
        <taxon>Lactobacillus</taxon>
    </lineage>
</organism>
<proteinExistence type="predicted"/>
<dbReference type="EMBL" id="LJGP01000026">
    <property type="protein sequence ID" value="KWU03458.1"/>
    <property type="molecule type" value="Genomic_DNA"/>
</dbReference>
<reference evidence="1 2" key="1">
    <citation type="journal article" date="2016" name="Microbiology (Mosc.)">
        <title>Comparison of Lactobacillus crispatus isolates from Lactobacillus-dominated vaginal microbiomes with isolates from microbiomes containing bacterial vaginosis-associated bacteria.</title>
        <authorList>
            <person name="Abdelmaksoud A.A."/>
            <person name="Koparde V.N."/>
            <person name="Sheth N.U."/>
            <person name="Serrano M.G."/>
            <person name="Glascock A.L."/>
            <person name="Fettweis J.M."/>
            <person name="Strauss Iii J.F."/>
            <person name="Buck G.A."/>
            <person name="Jefferson K.K."/>
        </authorList>
    </citation>
    <scope>NUCLEOTIDE SEQUENCE [LARGE SCALE GENOMIC DNA]</scope>
    <source>
        <strain evidence="1 2">VMC3</strain>
    </source>
</reference>
<dbReference type="PATRIC" id="fig|47770.28.peg.954"/>
<dbReference type="Proteomes" id="UP000067598">
    <property type="component" value="Unassembled WGS sequence"/>
</dbReference>
<sequence>MNNIVFVLAYIIDPDKAMLHNPITETEYKTSIFIEMLSIYLANKFDKKNLVIQWIAWALKNLGNLSQLILNEVFQNIENYSKASKIFKLLVDHLKYTDRYETVK</sequence>
<dbReference type="RefSeq" id="WP_060462272.1">
    <property type="nucleotide sequence ID" value="NZ_LJGP01000026.1"/>
</dbReference>
<protein>
    <submittedName>
        <fullName evidence="1">Uncharacterized protein</fullName>
    </submittedName>
</protein>
<gene>
    <name evidence="1" type="ORF">AEL95_07570</name>
</gene>
<accession>A0A109DDM9</accession>
<evidence type="ECO:0000313" key="2">
    <source>
        <dbReference type="Proteomes" id="UP000067598"/>
    </source>
</evidence>
<evidence type="ECO:0000313" key="1">
    <source>
        <dbReference type="EMBL" id="KWU03458.1"/>
    </source>
</evidence>